<keyword evidence="4" id="KW-1185">Reference proteome</keyword>
<evidence type="ECO:0000256" key="1">
    <source>
        <dbReference type="SAM" id="Coils"/>
    </source>
</evidence>
<dbReference type="InterPro" id="IPR040026">
    <property type="entry name" value="FliD"/>
</dbReference>
<dbReference type="RefSeq" id="WP_322776496.1">
    <property type="nucleotide sequence ID" value="NZ_JARJFB010000029.1"/>
</dbReference>
<keyword evidence="3" id="KW-0966">Cell projection</keyword>
<gene>
    <name evidence="3" type="ORF">Megvenef_00559</name>
</gene>
<name>A0ABU5NBN7_9RICK</name>
<evidence type="ECO:0000259" key="2">
    <source>
        <dbReference type="Pfam" id="PF07195"/>
    </source>
</evidence>
<reference evidence="3 4" key="1">
    <citation type="submission" date="2023-03" db="EMBL/GenBank/DDBJ databases">
        <title>Host association and intracellularity evolved multiple times independently in the Rickettsiales.</title>
        <authorList>
            <person name="Castelli M."/>
            <person name="Nardi T."/>
            <person name="Gammuto L."/>
            <person name="Bellinzona G."/>
            <person name="Sabaneyeva E."/>
            <person name="Potekhin A."/>
            <person name="Serra V."/>
            <person name="Petroni G."/>
            <person name="Sassera D."/>
        </authorList>
    </citation>
    <scope>NUCLEOTIDE SEQUENCE [LARGE SCALE GENOMIC DNA]</scope>
    <source>
        <strain evidence="3 4">Sr 2-6</strain>
    </source>
</reference>
<dbReference type="PANTHER" id="PTHR30288:SF0">
    <property type="entry name" value="FLAGELLAR HOOK-ASSOCIATED PROTEIN 2"/>
    <property type="match status" value="1"/>
</dbReference>
<sequence length="619" mass="65944">MPNITNAFGKGIGLSSMLGSQDAFIKKATEQLELSKIETKDKTEIRETKLGEISQLQKILSTIKGKASLLTNPLQAGFDRKTSSTSTQDLGGAEDYITNIRVDDKARVGDTKIAVQQIATASELVLASAGGVGFAKGVGLGKDGIMTLTVGGQARAIDMVIGDTVEQIAAKINHAFTAGGDQFEAFLVEGDGNTAFIEVKAKNTGVGGGAIVVAYDDRLGGGALALGGNLHSQSNVAGQDAIIHINGIQRTQASNKFVNVVDGLSFELSGRVNGANLANAGYNNLNYNTIKVKEDHANVKKMIVDFGNSLNDLSYIIAKNQQTTRSVTQDKYADPTQLMSSYDSSDSPLRGSPLMNEAMEIWERFTTTKAGGAGDITSIYELGMGLQKATKEGVSHDTLYFEDESIFTKKFDDDFAAVRRFFVTDTKITSNALNSAVIQYLPGEFDKQIIDPSVVGQNIHTFATFDGAGALTLFTATVNGVILNANIAHNPGTGRYNVSFAEGSVLHGMEFSIDPKTAVNVTENNLINYTPGLANLIQEDARSMVSDDGLKGSTISEADLIQEQVKNLSDESAKIEKDLKEFTAKLEREYQTIAQMDMMGAIQTAMIEAALSGLTAAAA</sequence>
<feature type="domain" description="Flagellar hook-associated protein 2 C-terminal" evidence="2">
    <location>
        <begin position="238"/>
        <end position="596"/>
    </location>
</feature>
<accession>A0ABU5NBN7</accession>
<evidence type="ECO:0000313" key="3">
    <source>
        <dbReference type="EMBL" id="MEA0970592.1"/>
    </source>
</evidence>
<keyword evidence="3" id="KW-0282">Flagellum</keyword>
<evidence type="ECO:0000313" key="4">
    <source>
        <dbReference type="Proteomes" id="UP001291687"/>
    </source>
</evidence>
<feature type="coiled-coil region" evidence="1">
    <location>
        <begin position="558"/>
        <end position="585"/>
    </location>
</feature>
<keyword evidence="1" id="KW-0175">Coiled coil</keyword>
<organism evidence="3 4">
    <name type="scientific">Candidatus Megaera venefica</name>
    <dbReference type="NCBI Taxonomy" id="2055910"/>
    <lineage>
        <taxon>Bacteria</taxon>
        <taxon>Pseudomonadati</taxon>
        <taxon>Pseudomonadota</taxon>
        <taxon>Alphaproteobacteria</taxon>
        <taxon>Rickettsiales</taxon>
        <taxon>Rickettsiaceae</taxon>
        <taxon>Candidatus Megaera</taxon>
    </lineage>
</organism>
<dbReference type="EMBL" id="JARJFB010000029">
    <property type="protein sequence ID" value="MEA0970592.1"/>
    <property type="molecule type" value="Genomic_DNA"/>
</dbReference>
<proteinExistence type="predicted"/>
<comment type="caution">
    <text evidence="3">The sequence shown here is derived from an EMBL/GenBank/DDBJ whole genome shotgun (WGS) entry which is preliminary data.</text>
</comment>
<protein>
    <submittedName>
        <fullName evidence="3">Flagellar hook protein FliD</fullName>
    </submittedName>
</protein>
<dbReference type="Pfam" id="PF07195">
    <property type="entry name" value="FliD_C"/>
    <property type="match status" value="1"/>
</dbReference>
<keyword evidence="3" id="KW-0969">Cilium</keyword>
<dbReference type="PANTHER" id="PTHR30288">
    <property type="entry name" value="FLAGELLAR CAP/ASSEMBLY PROTEIN FLID"/>
    <property type="match status" value="1"/>
</dbReference>
<dbReference type="Proteomes" id="UP001291687">
    <property type="component" value="Unassembled WGS sequence"/>
</dbReference>
<dbReference type="InterPro" id="IPR010809">
    <property type="entry name" value="FliD_C"/>
</dbReference>